<evidence type="ECO:0000313" key="3">
    <source>
        <dbReference type="Proteomes" id="UP000321595"/>
    </source>
</evidence>
<dbReference type="RefSeq" id="WP_146961358.1">
    <property type="nucleotide sequence ID" value="NZ_CP042467.1"/>
</dbReference>
<dbReference type="GO" id="GO:0016831">
    <property type="term" value="F:carboxy-lyase activity"/>
    <property type="evidence" value="ECO:0007669"/>
    <property type="project" value="InterPro"/>
</dbReference>
<protein>
    <submittedName>
        <fullName evidence="2">SDR family NAD(P)-dependent oxidoreductase</fullName>
    </submittedName>
</protein>
<dbReference type="Proteomes" id="UP000321595">
    <property type="component" value="Chromosome"/>
</dbReference>
<evidence type="ECO:0000313" key="2">
    <source>
        <dbReference type="EMBL" id="QED28699.1"/>
    </source>
</evidence>
<dbReference type="EMBL" id="CP042467">
    <property type="protein sequence ID" value="QED28699.1"/>
    <property type="molecule type" value="Genomic_DNA"/>
</dbReference>
<feature type="domain" description="NAD(P)-binding" evidence="1">
    <location>
        <begin position="4"/>
        <end position="307"/>
    </location>
</feature>
<accession>A0A5B8XZ23</accession>
<dbReference type="InterPro" id="IPR016040">
    <property type="entry name" value="NAD(P)-bd_dom"/>
</dbReference>
<dbReference type="Pfam" id="PF16363">
    <property type="entry name" value="GDP_Man_Dehyd"/>
    <property type="match status" value="1"/>
</dbReference>
<organism evidence="2 3">
    <name type="scientific">Microvenator marinus</name>
    <dbReference type="NCBI Taxonomy" id="2600177"/>
    <lineage>
        <taxon>Bacteria</taxon>
        <taxon>Deltaproteobacteria</taxon>
        <taxon>Bradymonadales</taxon>
        <taxon>Microvenatoraceae</taxon>
        <taxon>Microvenator</taxon>
    </lineage>
</organism>
<evidence type="ECO:0000259" key="1">
    <source>
        <dbReference type="Pfam" id="PF16363"/>
    </source>
</evidence>
<reference evidence="2 3" key="1">
    <citation type="submission" date="2019-08" db="EMBL/GenBank/DDBJ databases">
        <authorList>
            <person name="Liang Q."/>
        </authorList>
    </citation>
    <scope>NUCLEOTIDE SEQUENCE [LARGE SCALE GENOMIC DNA]</scope>
    <source>
        <strain evidence="2 3">V1718</strain>
    </source>
</reference>
<dbReference type="AlphaFoldDB" id="A0A5B8XZ23"/>
<dbReference type="OrthoDB" id="9769113at2"/>
<dbReference type="KEGG" id="bbae:FRD01_15945"/>
<dbReference type="PANTHER" id="PTHR43000">
    <property type="entry name" value="DTDP-D-GLUCOSE 4,6-DEHYDRATASE-RELATED"/>
    <property type="match status" value="1"/>
</dbReference>
<dbReference type="SUPFAM" id="SSF51735">
    <property type="entry name" value="NAD(P)-binding Rossmann-fold domains"/>
    <property type="match status" value="1"/>
</dbReference>
<dbReference type="CDD" id="cd05257">
    <property type="entry name" value="Arna_like_SDR_e"/>
    <property type="match status" value="1"/>
</dbReference>
<dbReference type="InterPro" id="IPR045869">
    <property type="entry name" value="Arna-like_SDR_e"/>
</dbReference>
<sequence>MKALVTGAGGFIGSHLVERLLSEGAEVRAMVRYNSRSSIGNLEFLSKDKLQSLEVVQADLRDPDAIIRATENITHVFHLGALIAIPYSYVNPNEFVQTNVQGTVNVLNACLRSGSLERVVVTSTSEVYGTAQYVPIDEKHPTQGQSPYSASKIGADALAESYFRAFDLPVNILRPFNTYGPRQSMRAIIPTIIAQLLFSDAVKLGSLSPRRDLTYVGDTAAGFFKMATCGDAPFGTPLNIGNGDDISIGELYELLKDITGSSADLEFDETRVRPEKSEVLRLLCDASWAKESIDWTPTTSLRDGLSHTIEWVREHLSAAQASEYHV</sequence>
<keyword evidence="3" id="KW-1185">Reference proteome</keyword>
<name>A0A5B8XZ23_9DELT</name>
<dbReference type="Gene3D" id="3.40.50.720">
    <property type="entry name" value="NAD(P)-binding Rossmann-like Domain"/>
    <property type="match status" value="1"/>
</dbReference>
<proteinExistence type="predicted"/>
<dbReference type="InterPro" id="IPR036291">
    <property type="entry name" value="NAD(P)-bd_dom_sf"/>
</dbReference>
<gene>
    <name evidence="2" type="ORF">FRD01_15945</name>
</gene>